<feature type="region of interest" description="Disordered" evidence="1">
    <location>
        <begin position="79"/>
        <end position="99"/>
    </location>
</feature>
<dbReference type="Proteomes" id="UP000289323">
    <property type="component" value="Unassembled WGS sequence"/>
</dbReference>
<evidence type="ECO:0000256" key="1">
    <source>
        <dbReference type="SAM" id="MobiDB-lite"/>
    </source>
</evidence>
<evidence type="ECO:0000313" key="2">
    <source>
        <dbReference type="EMBL" id="SPQ24020.1"/>
    </source>
</evidence>
<feature type="compositionally biased region" description="Basic and acidic residues" evidence="1">
    <location>
        <begin position="90"/>
        <end position="99"/>
    </location>
</feature>
<organism evidence="2 3">
    <name type="scientific">Thermothielavioides terrestris</name>
    <dbReference type="NCBI Taxonomy" id="2587410"/>
    <lineage>
        <taxon>Eukaryota</taxon>
        <taxon>Fungi</taxon>
        <taxon>Dikarya</taxon>
        <taxon>Ascomycota</taxon>
        <taxon>Pezizomycotina</taxon>
        <taxon>Sordariomycetes</taxon>
        <taxon>Sordariomycetidae</taxon>
        <taxon>Sordariales</taxon>
        <taxon>Chaetomiaceae</taxon>
        <taxon>Thermothielavioides</taxon>
    </lineage>
</organism>
<reference evidence="2 3" key="1">
    <citation type="submission" date="2018-04" db="EMBL/GenBank/DDBJ databases">
        <authorList>
            <person name="Huttner S."/>
            <person name="Dainat J."/>
        </authorList>
    </citation>
    <scope>NUCLEOTIDE SEQUENCE [LARGE SCALE GENOMIC DNA]</scope>
</reference>
<evidence type="ECO:0000313" key="3">
    <source>
        <dbReference type="Proteomes" id="UP000289323"/>
    </source>
</evidence>
<feature type="region of interest" description="Disordered" evidence="1">
    <location>
        <begin position="1"/>
        <end position="42"/>
    </location>
</feature>
<gene>
    <name evidence="2" type="ORF">TT172_LOCUS6439</name>
</gene>
<proteinExistence type="predicted"/>
<dbReference type="EMBL" id="OUUZ01000011">
    <property type="protein sequence ID" value="SPQ24020.1"/>
    <property type="molecule type" value="Genomic_DNA"/>
</dbReference>
<name>A0A446BNI0_9PEZI</name>
<protein>
    <submittedName>
        <fullName evidence="2">9b4048d5-7725-42b9-a448-c5a54b2bce3f</fullName>
    </submittedName>
</protein>
<dbReference type="AlphaFoldDB" id="A0A446BNI0"/>
<accession>A0A446BNI0</accession>
<sequence length="99" mass="10546">MLRSNIARSGLRASGMRPLTRQPRATNVRTAMYKKDGPDGTTSHLEWTPKTYAVIGGSILAVAGGYGYMMGKPYKVVGSEQSPASITEKASADAKSKNP</sequence>